<accession>A0A8D8LFQ1</accession>
<dbReference type="GO" id="GO:0051754">
    <property type="term" value="P:meiotic sister chromatid cohesion, centromeric"/>
    <property type="evidence" value="ECO:0007669"/>
    <property type="project" value="TreeGrafter"/>
</dbReference>
<dbReference type="Gene3D" id="1.10.510.10">
    <property type="entry name" value="Transferase(Phosphotransferase) domain 1"/>
    <property type="match status" value="1"/>
</dbReference>
<feature type="compositionally biased region" description="Polar residues" evidence="8">
    <location>
        <begin position="59"/>
        <end position="77"/>
    </location>
</feature>
<evidence type="ECO:0000256" key="1">
    <source>
        <dbReference type="ARBA" id="ARBA00004629"/>
    </source>
</evidence>
<name>A0A8D8LFQ1_9HEMI</name>
<organism evidence="10">
    <name type="scientific">Cacopsylla melanoneura</name>
    <dbReference type="NCBI Taxonomy" id="428564"/>
    <lineage>
        <taxon>Eukaryota</taxon>
        <taxon>Metazoa</taxon>
        <taxon>Ecdysozoa</taxon>
        <taxon>Arthropoda</taxon>
        <taxon>Hexapoda</taxon>
        <taxon>Insecta</taxon>
        <taxon>Pterygota</taxon>
        <taxon>Neoptera</taxon>
        <taxon>Paraneoptera</taxon>
        <taxon>Hemiptera</taxon>
        <taxon>Sternorrhyncha</taxon>
        <taxon>Psylloidea</taxon>
        <taxon>Psyllidae</taxon>
        <taxon>Psyllinae</taxon>
        <taxon>Cacopsylla</taxon>
    </lineage>
</organism>
<dbReference type="PROSITE" id="PS50011">
    <property type="entry name" value="PROTEIN_KINASE_DOM"/>
    <property type="match status" value="1"/>
</dbReference>
<dbReference type="SUPFAM" id="SSF56112">
    <property type="entry name" value="Protein kinase-like (PK-like)"/>
    <property type="match status" value="1"/>
</dbReference>
<dbReference type="Pfam" id="PF00069">
    <property type="entry name" value="Pkinase"/>
    <property type="match status" value="1"/>
</dbReference>
<evidence type="ECO:0000256" key="4">
    <source>
        <dbReference type="ARBA" id="ARBA00022838"/>
    </source>
</evidence>
<feature type="region of interest" description="Disordered" evidence="8">
    <location>
        <begin position="232"/>
        <end position="296"/>
    </location>
</feature>
<feature type="region of interest" description="Disordered" evidence="8">
    <location>
        <begin position="115"/>
        <end position="134"/>
    </location>
</feature>
<evidence type="ECO:0000256" key="7">
    <source>
        <dbReference type="PROSITE-ProRule" id="PRU10141"/>
    </source>
</evidence>
<dbReference type="PROSITE" id="PS00108">
    <property type="entry name" value="PROTEIN_KINASE_ST"/>
    <property type="match status" value="1"/>
</dbReference>
<evidence type="ECO:0000256" key="5">
    <source>
        <dbReference type="ARBA" id="ARBA00022840"/>
    </source>
</evidence>
<reference evidence="10" key="1">
    <citation type="submission" date="2021-05" db="EMBL/GenBank/DDBJ databases">
        <authorList>
            <person name="Alioto T."/>
            <person name="Alioto T."/>
            <person name="Gomez Garrido J."/>
        </authorList>
    </citation>
    <scope>NUCLEOTIDE SEQUENCE</scope>
</reference>
<feature type="binding site" evidence="7">
    <location>
        <position position="635"/>
    </location>
    <ligand>
        <name>ATP</name>
        <dbReference type="ChEBI" id="CHEBI:30616"/>
    </ligand>
</feature>
<evidence type="ECO:0000313" key="10">
    <source>
        <dbReference type="EMBL" id="CAG6609884.1"/>
    </source>
</evidence>
<dbReference type="InterPro" id="IPR011009">
    <property type="entry name" value="Kinase-like_dom_sf"/>
</dbReference>
<dbReference type="GO" id="GO:0005634">
    <property type="term" value="C:nucleus"/>
    <property type="evidence" value="ECO:0007669"/>
    <property type="project" value="TreeGrafter"/>
</dbReference>
<keyword evidence="4" id="KW-0995">Kinetochore</keyword>
<evidence type="ECO:0000256" key="2">
    <source>
        <dbReference type="ARBA" id="ARBA00022454"/>
    </source>
</evidence>
<dbReference type="InterPro" id="IPR015661">
    <property type="entry name" value="Bub1/Mad3"/>
</dbReference>
<evidence type="ECO:0000259" key="9">
    <source>
        <dbReference type="PROSITE" id="PS50011"/>
    </source>
</evidence>
<comment type="subcellular location">
    <subcellularLocation>
        <location evidence="1">Chromosome</location>
        <location evidence="1">Centromere</location>
        <location evidence="1">Kinetochore</location>
    </subcellularLocation>
</comment>
<dbReference type="EMBL" id="HBUF01016540">
    <property type="protein sequence ID" value="CAG6609882.1"/>
    <property type="molecule type" value="Transcribed_RNA"/>
</dbReference>
<keyword evidence="6" id="KW-0137">Centromere</keyword>
<proteinExistence type="predicted"/>
<dbReference type="InterPro" id="IPR017441">
    <property type="entry name" value="Protein_kinase_ATP_BS"/>
</dbReference>
<dbReference type="GO" id="GO:0005524">
    <property type="term" value="F:ATP binding"/>
    <property type="evidence" value="ECO:0007669"/>
    <property type="project" value="UniProtKB-UniRule"/>
</dbReference>
<keyword evidence="2" id="KW-0158">Chromosome</keyword>
<dbReference type="PROSITE" id="PS00107">
    <property type="entry name" value="PROTEIN_KINASE_ATP"/>
    <property type="match status" value="1"/>
</dbReference>
<dbReference type="GO" id="GO:0004672">
    <property type="term" value="F:protein kinase activity"/>
    <property type="evidence" value="ECO:0007669"/>
    <property type="project" value="InterPro"/>
</dbReference>
<feature type="compositionally biased region" description="Polar residues" evidence="8">
    <location>
        <begin position="115"/>
        <end position="130"/>
    </location>
</feature>
<evidence type="ECO:0000256" key="6">
    <source>
        <dbReference type="ARBA" id="ARBA00023328"/>
    </source>
</evidence>
<feature type="domain" description="Protein kinase" evidence="9">
    <location>
        <begin position="598"/>
        <end position="889"/>
    </location>
</feature>
<dbReference type="EMBL" id="HBUF01016541">
    <property type="protein sequence ID" value="CAG6609884.1"/>
    <property type="molecule type" value="Transcribed_RNA"/>
</dbReference>
<dbReference type="InterPro" id="IPR000719">
    <property type="entry name" value="Prot_kinase_dom"/>
</dbReference>
<keyword evidence="3 7" id="KW-0547">Nucleotide-binding</keyword>
<dbReference type="AlphaFoldDB" id="A0A8D8LFQ1"/>
<keyword evidence="10" id="KW-0418">Kinase</keyword>
<protein>
    <submittedName>
        <fullName evidence="10">Mitotic checkpoint serine/threonine-protein kinase BUB1</fullName>
    </submittedName>
</protein>
<dbReference type="GO" id="GO:0032991">
    <property type="term" value="C:protein-containing complex"/>
    <property type="evidence" value="ECO:0007669"/>
    <property type="project" value="UniProtKB-ARBA"/>
</dbReference>
<evidence type="ECO:0000256" key="8">
    <source>
        <dbReference type="SAM" id="MobiDB-lite"/>
    </source>
</evidence>
<dbReference type="GO" id="GO:0000776">
    <property type="term" value="C:kinetochore"/>
    <property type="evidence" value="ECO:0007669"/>
    <property type="project" value="UniProtKB-KW"/>
</dbReference>
<dbReference type="PANTHER" id="PTHR14030:SF4">
    <property type="entry name" value="BUB1 KINASE, ISOFORM A-RELATED"/>
    <property type="match status" value="1"/>
</dbReference>
<keyword evidence="10" id="KW-0808">Transferase</keyword>
<evidence type="ECO:0000256" key="3">
    <source>
        <dbReference type="ARBA" id="ARBA00022741"/>
    </source>
</evidence>
<dbReference type="GO" id="GO:0007094">
    <property type="term" value="P:mitotic spindle assembly checkpoint signaling"/>
    <property type="evidence" value="ECO:0007669"/>
    <property type="project" value="InterPro"/>
</dbReference>
<sequence>MPSNEDGSAKKLGLFDTSDKDVSCNLQLQGLVADDSSKDVFSLLDDMWKSPAVNKSKGRNQFSTSVTPGKVSQSSPSPAKPNKPTLIEEPRLDLSAITMNYTVNTKEAMKLVQDMWSSPSPSKGTCSQPDDLTFKKPVSIKKPVVARSPRSAAAAPAPAAPFKIFMEETTCTDTNVNKPPASTATPISMPRFEIFTDEDSNEDEHPVPAVVAPKTPKFDIYADEDSDEAAAALSSKKSASVQKVPPKTPKFDIYEDDTPAPPKSQAKNAVAPAPKTPKFDIYTDDETGEPEVKEGPVAGQLSCTERPRSNGVNIRALPFNSVYDQVIPEEEELLARPLTDEMPLQHQPMVLPFRAPAHDLDAQPLGSECKENCPPGHSASSCGSTSSGTGRRLNGYLVPSNVSIPTEEELLEADDELADDLTCNTRAFNFVLPSSTPFINMRSKSGSVGYSGGSCDGSFLQDSAPPGNLSYKNQCDTQNLSIILEASKEKSSSSSGSSGCLGGLNSCEKNPLVPPHIVHPIYKYNACAAGAGSSGLEESVADLYLNQIDPFDEKLIDELLSQKVQFPLARHRVGYECFFSELNGLKVNSHANFGSTEYTILKELGKGAYARVLMGKMSSNGAPGNGVDGDLVALKQQRPACVWEWYISKEVEYRLKPSSPLLHYFVLPHHIYVFKNSSVLASPWAKFGNLLDLVNVVKVKTGKSLKLQACLKLSVDMCRAIQALHKINIIHGDIKPDNFVVCNFLRSDLPCLKLIDFGRSIDMSLFPQGTTFNTVVTTDGFQCTEMKEGREWSYHTDVYGLAGSICCVLLGKYMNTMKKGTDWCLTDTIPRYMGRSTMEPIFDKLLNLPQEYDTNILQQVIVQLEQTLELSLMNSDEGLLAVDEILTQL</sequence>
<dbReference type="PANTHER" id="PTHR14030">
    <property type="entry name" value="MITOTIC CHECKPOINT SERINE/THREONINE-PROTEIN KINASE BUB1"/>
    <property type="match status" value="1"/>
</dbReference>
<feature type="region of interest" description="Disordered" evidence="8">
    <location>
        <begin position="51"/>
        <end position="89"/>
    </location>
</feature>
<keyword evidence="5 7" id="KW-0067">ATP-binding</keyword>
<dbReference type="InterPro" id="IPR008271">
    <property type="entry name" value="Ser/Thr_kinase_AS"/>
</dbReference>
<dbReference type="SMART" id="SM00220">
    <property type="entry name" value="S_TKc"/>
    <property type="match status" value="1"/>
</dbReference>